<dbReference type="InterPro" id="IPR018502">
    <property type="entry name" value="Annexin_repeat"/>
</dbReference>
<evidence type="ECO:0000256" key="2">
    <source>
        <dbReference type="ARBA" id="ARBA00023216"/>
    </source>
</evidence>
<gene>
    <name evidence="3" type="ORF">RJ640_013910</name>
</gene>
<organism evidence="3 4">
    <name type="scientific">Escallonia rubra</name>
    <dbReference type="NCBI Taxonomy" id="112253"/>
    <lineage>
        <taxon>Eukaryota</taxon>
        <taxon>Viridiplantae</taxon>
        <taxon>Streptophyta</taxon>
        <taxon>Embryophyta</taxon>
        <taxon>Tracheophyta</taxon>
        <taxon>Spermatophyta</taxon>
        <taxon>Magnoliopsida</taxon>
        <taxon>eudicotyledons</taxon>
        <taxon>Gunneridae</taxon>
        <taxon>Pentapetalae</taxon>
        <taxon>asterids</taxon>
        <taxon>campanulids</taxon>
        <taxon>Escalloniales</taxon>
        <taxon>Escalloniaceae</taxon>
        <taxon>Escallonia</taxon>
    </lineage>
</organism>
<dbReference type="InterPro" id="IPR037104">
    <property type="entry name" value="Annexin_sf"/>
</dbReference>
<reference evidence="3" key="1">
    <citation type="submission" date="2022-12" db="EMBL/GenBank/DDBJ databases">
        <title>Draft genome assemblies for two species of Escallonia (Escalloniales).</title>
        <authorList>
            <person name="Chanderbali A."/>
            <person name="Dervinis C."/>
            <person name="Anghel I."/>
            <person name="Soltis D."/>
            <person name="Soltis P."/>
            <person name="Zapata F."/>
        </authorList>
    </citation>
    <scope>NUCLEOTIDE SEQUENCE</scope>
    <source>
        <strain evidence="3">UCBG92.1500</strain>
        <tissue evidence="3">Leaf</tissue>
    </source>
</reference>
<proteinExistence type="predicted"/>
<dbReference type="SUPFAM" id="SSF47874">
    <property type="entry name" value="Annexin"/>
    <property type="match status" value="1"/>
</dbReference>
<dbReference type="GO" id="GO:0005886">
    <property type="term" value="C:plasma membrane"/>
    <property type="evidence" value="ECO:0007669"/>
    <property type="project" value="TreeGrafter"/>
</dbReference>
<dbReference type="Pfam" id="PF00191">
    <property type="entry name" value="Annexin"/>
    <property type="match status" value="1"/>
</dbReference>
<keyword evidence="1" id="KW-0677">Repeat</keyword>
<keyword evidence="2" id="KW-0041">Annexin</keyword>
<dbReference type="Gene3D" id="1.10.220.10">
    <property type="entry name" value="Annexin"/>
    <property type="match status" value="1"/>
</dbReference>
<keyword evidence="4" id="KW-1185">Reference proteome</keyword>
<protein>
    <submittedName>
        <fullName evidence="3">Uncharacterized protein</fullName>
    </submittedName>
</protein>
<comment type="caution">
    <text evidence="3">The sequence shown here is derived from an EMBL/GenBank/DDBJ whole genome shotgun (WGS) entry which is preliminary data.</text>
</comment>
<dbReference type="GO" id="GO:0009408">
    <property type="term" value="P:response to heat"/>
    <property type="evidence" value="ECO:0007669"/>
    <property type="project" value="TreeGrafter"/>
</dbReference>
<evidence type="ECO:0000313" key="4">
    <source>
        <dbReference type="Proteomes" id="UP001187471"/>
    </source>
</evidence>
<dbReference type="GO" id="GO:0005737">
    <property type="term" value="C:cytoplasm"/>
    <property type="evidence" value="ECO:0007669"/>
    <property type="project" value="TreeGrafter"/>
</dbReference>
<dbReference type="PANTHER" id="PTHR10502:SF190">
    <property type="entry name" value="OS09G0453300 PROTEIN"/>
    <property type="match status" value="1"/>
</dbReference>
<evidence type="ECO:0000313" key="3">
    <source>
        <dbReference type="EMBL" id="KAK2996020.1"/>
    </source>
</evidence>
<sequence length="214" mass="24363">MRRAITSPWTEIEVDLLKLVLKAPTVQDDSFDVRRYCQKYYWKKCINDVTCYLESWGATPILRALASSHKAHHALVSEHIGSCDARRLYQTGEGRPGAIDEAVVLEILSKRSVAQLSLTFSSYKHIYGHSYLKVVVTVVGGRLSGTVEVEPWPWGLTIDRAGEKEIKRQRQRRRRGKLAKMVSRREGRRSWRNGVAAVEQRRSGVATWLGVLLC</sequence>
<dbReference type="GO" id="GO:0009414">
    <property type="term" value="P:response to water deprivation"/>
    <property type="evidence" value="ECO:0007669"/>
    <property type="project" value="TreeGrafter"/>
</dbReference>
<dbReference type="PANTHER" id="PTHR10502">
    <property type="entry name" value="ANNEXIN"/>
    <property type="match status" value="1"/>
</dbReference>
<dbReference type="GO" id="GO:0009651">
    <property type="term" value="P:response to salt stress"/>
    <property type="evidence" value="ECO:0007669"/>
    <property type="project" value="TreeGrafter"/>
</dbReference>
<dbReference type="GO" id="GO:0005509">
    <property type="term" value="F:calcium ion binding"/>
    <property type="evidence" value="ECO:0007669"/>
    <property type="project" value="InterPro"/>
</dbReference>
<dbReference type="AlphaFoldDB" id="A0AA88S5E2"/>
<dbReference type="GO" id="GO:0005544">
    <property type="term" value="F:calcium-dependent phospholipid binding"/>
    <property type="evidence" value="ECO:0007669"/>
    <property type="project" value="InterPro"/>
</dbReference>
<dbReference type="Proteomes" id="UP001187471">
    <property type="component" value="Unassembled WGS sequence"/>
</dbReference>
<evidence type="ECO:0000256" key="1">
    <source>
        <dbReference type="ARBA" id="ARBA00022737"/>
    </source>
</evidence>
<accession>A0AA88S5E2</accession>
<name>A0AA88S5E2_9ASTE</name>
<dbReference type="EMBL" id="JAVXUO010000029">
    <property type="protein sequence ID" value="KAK2996020.1"/>
    <property type="molecule type" value="Genomic_DNA"/>
</dbReference>
<dbReference type="GO" id="GO:0009409">
    <property type="term" value="P:response to cold"/>
    <property type="evidence" value="ECO:0007669"/>
    <property type="project" value="TreeGrafter"/>
</dbReference>
<dbReference type="GO" id="GO:0001786">
    <property type="term" value="F:phosphatidylserine binding"/>
    <property type="evidence" value="ECO:0007669"/>
    <property type="project" value="TreeGrafter"/>
</dbReference>